<feature type="compositionally biased region" description="Low complexity" evidence="4">
    <location>
        <begin position="18"/>
        <end position="41"/>
    </location>
</feature>
<dbReference type="Pfam" id="PF13178">
    <property type="entry name" value="DUF4005"/>
    <property type="match status" value="1"/>
</dbReference>
<evidence type="ECO:0000259" key="5">
    <source>
        <dbReference type="Pfam" id="PF13178"/>
    </source>
</evidence>
<feature type="compositionally biased region" description="Basic and acidic residues" evidence="4">
    <location>
        <begin position="448"/>
        <end position="467"/>
    </location>
</feature>
<evidence type="ECO:0000313" key="7">
    <source>
        <dbReference type="Proteomes" id="UP000242715"/>
    </source>
</evidence>
<accession>A0A2Z6N1L7</accession>
<feature type="compositionally biased region" description="Basic and acidic residues" evidence="4">
    <location>
        <begin position="349"/>
        <end position="370"/>
    </location>
</feature>
<dbReference type="OrthoDB" id="1905649at2759"/>
<proteinExistence type="inferred from homology"/>
<reference evidence="7" key="1">
    <citation type="journal article" date="2017" name="Front. Plant Sci.">
        <title>Climate Clever Clovers: New Paradigm to Reduce the Environmental Footprint of Ruminants by Breeding Low Methanogenic Forages Utilizing Haplotype Variation.</title>
        <authorList>
            <person name="Kaur P."/>
            <person name="Appels R."/>
            <person name="Bayer P.E."/>
            <person name="Keeble-Gagnere G."/>
            <person name="Wang J."/>
            <person name="Hirakawa H."/>
            <person name="Shirasawa K."/>
            <person name="Vercoe P."/>
            <person name="Stefanova K."/>
            <person name="Durmic Z."/>
            <person name="Nichols P."/>
            <person name="Revell C."/>
            <person name="Isobe S.N."/>
            <person name="Edwards D."/>
            <person name="Erskine W."/>
        </authorList>
    </citation>
    <scope>NUCLEOTIDE SEQUENCE [LARGE SCALE GENOMIC DNA]</scope>
    <source>
        <strain evidence="7">cv. Daliak</strain>
    </source>
</reference>
<dbReference type="InterPro" id="IPR025064">
    <property type="entry name" value="DUF4005"/>
</dbReference>
<dbReference type="PANTHER" id="PTHR32295:SF275">
    <property type="entry name" value="IQ CALMODULIN-BINDING MOTIF PROTEIN"/>
    <property type="match status" value="1"/>
</dbReference>
<dbReference type="PANTHER" id="PTHR32295">
    <property type="entry name" value="IQ-DOMAIN 5-RELATED"/>
    <property type="match status" value="1"/>
</dbReference>
<dbReference type="Proteomes" id="UP000242715">
    <property type="component" value="Unassembled WGS sequence"/>
</dbReference>
<comment type="similarity">
    <text evidence="2">Belongs to the IQD family.</text>
</comment>
<comment type="subunit">
    <text evidence="3">Binds to multiple calmodulin (CaM) in the presence of Ca(2+) and CaM-like proteins.</text>
</comment>
<feature type="compositionally biased region" description="Basic and acidic residues" evidence="4">
    <location>
        <begin position="422"/>
        <end position="441"/>
    </location>
</feature>
<protein>
    <recommendedName>
        <fullName evidence="5">DUF4005 domain-containing protein</fullName>
    </recommendedName>
</protein>
<feature type="compositionally biased region" description="Basic and acidic residues" evidence="4">
    <location>
        <begin position="500"/>
        <end position="519"/>
    </location>
</feature>
<name>A0A2Z6N1L7_TRISU</name>
<evidence type="ECO:0000313" key="6">
    <source>
        <dbReference type="EMBL" id="GAU38724.1"/>
    </source>
</evidence>
<feature type="region of interest" description="Disordered" evidence="4">
    <location>
        <begin position="1"/>
        <end position="51"/>
    </location>
</feature>
<feature type="compositionally biased region" description="Low complexity" evidence="4">
    <location>
        <begin position="691"/>
        <end position="703"/>
    </location>
</feature>
<dbReference type="PROSITE" id="PS50096">
    <property type="entry name" value="IQ"/>
    <property type="match status" value="2"/>
</dbReference>
<feature type="compositionally biased region" description="Basic and acidic residues" evidence="4">
    <location>
        <begin position="578"/>
        <end position="595"/>
    </location>
</feature>
<dbReference type="Gene3D" id="1.20.5.190">
    <property type="match status" value="1"/>
</dbReference>
<dbReference type="GO" id="GO:0005516">
    <property type="term" value="F:calmodulin binding"/>
    <property type="evidence" value="ECO:0007669"/>
    <property type="project" value="UniProtKB-KW"/>
</dbReference>
<feature type="compositionally biased region" description="Basic and acidic residues" evidence="4">
    <location>
        <begin position="526"/>
        <end position="545"/>
    </location>
</feature>
<feature type="compositionally biased region" description="Basic and acidic residues" evidence="4">
    <location>
        <begin position="77"/>
        <end position="98"/>
    </location>
</feature>
<feature type="region of interest" description="Disordered" evidence="4">
    <location>
        <begin position="64"/>
        <end position="98"/>
    </location>
</feature>
<feature type="domain" description="DUF4005" evidence="5">
    <location>
        <begin position="645"/>
        <end position="703"/>
    </location>
</feature>
<feature type="region of interest" description="Disordered" evidence="4">
    <location>
        <begin position="281"/>
        <end position="626"/>
    </location>
</feature>
<feature type="region of interest" description="Disordered" evidence="4">
    <location>
        <begin position="642"/>
        <end position="743"/>
    </location>
</feature>
<gene>
    <name evidence="6" type="ORF">TSUD_396530</name>
</gene>
<keyword evidence="1" id="KW-0112">Calmodulin-binding</keyword>
<feature type="compositionally biased region" description="Basic and acidic residues" evidence="4">
    <location>
        <begin position="383"/>
        <end position="398"/>
    </location>
</feature>
<evidence type="ECO:0000256" key="3">
    <source>
        <dbReference type="ARBA" id="ARBA00024378"/>
    </source>
</evidence>
<feature type="compositionally biased region" description="Basic and acidic residues" evidence="4">
    <location>
        <begin position="406"/>
        <end position="415"/>
    </location>
</feature>
<evidence type="ECO:0000256" key="4">
    <source>
        <dbReference type="SAM" id="MobiDB-lite"/>
    </source>
</evidence>
<dbReference type="AlphaFoldDB" id="A0A2Z6N1L7"/>
<dbReference type="SMART" id="SM00015">
    <property type="entry name" value="IQ"/>
    <property type="match status" value="3"/>
</dbReference>
<feature type="compositionally biased region" description="Polar residues" evidence="4">
    <location>
        <begin position="371"/>
        <end position="382"/>
    </location>
</feature>
<feature type="compositionally biased region" description="Basic and acidic residues" evidence="4">
    <location>
        <begin position="328"/>
        <end position="338"/>
    </location>
</feature>
<dbReference type="EMBL" id="DF973727">
    <property type="protein sequence ID" value="GAU38724.1"/>
    <property type="molecule type" value="Genomic_DNA"/>
</dbReference>
<dbReference type="Pfam" id="PF00612">
    <property type="entry name" value="IQ"/>
    <property type="match status" value="3"/>
</dbReference>
<feature type="compositionally biased region" description="Basic and acidic residues" evidence="4">
    <location>
        <begin position="718"/>
        <end position="731"/>
    </location>
</feature>
<feature type="compositionally biased region" description="Basic and acidic residues" evidence="4">
    <location>
        <begin position="474"/>
        <end position="493"/>
    </location>
</feature>
<organism evidence="6 7">
    <name type="scientific">Trifolium subterraneum</name>
    <name type="common">Subterranean clover</name>
    <dbReference type="NCBI Taxonomy" id="3900"/>
    <lineage>
        <taxon>Eukaryota</taxon>
        <taxon>Viridiplantae</taxon>
        <taxon>Streptophyta</taxon>
        <taxon>Embryophyta</taxon>
        <taxon>Tracheophyta</taxon>
        <taxon>Spermatophyta</taxon>
        <taxon>Magnoliopsida</taxon>
        <taxon>eudicotyledons</taxon>
        <taxon>Gunneridae</taxon>
        <taxon>Pentapetalae</taxon>
        <taxon>rosids</taxon>
        <taxon>fabids</taxon>
        <taxon>Fabales</taxon>
        <taxon>Fabaceae</taxon>
        <taxon>Papilionoideae</taxon>
        <taxon>50 kb inversion clade</taxon>
        <taxon>NPAAA clade</taxon>
        <taxon>Hologalegina</taxon>
        <taxon>IRL clade</taxon>
        <taxon>Trifolieae</taxon>
        <taxon>Trifolium</taxon>
    </lineage>
</organism>
<evidence type="ECO:0000256" key="1">
    <source>
        <dbReference type="ARBA" id="ARBA00022860"/>
    </source>
</evidence>
<sequence>MGKGRSPGKWIKNLLYGKKSSSNSKSSSSKKNDIFKSSSNKDPLGSSELIVSNPIPTMDSLMISPPISGSNAAKGGLSEKEVVNGPSRERDILSNGDGEGRAKAVANFASQDDLETVRLTEAAIKLQSACRGYQARRELQTLKGITQLQALIRGHLVRRQAVSALYCVKRIVKFQALARGYNVRRSDIGLEVLKIRKDTQLSKSIGVVTSTEAEKLSENVFVHKLLASSPHAFPLSLNNDLGEPYLAWKWLDRWTRSHFWASLPKLKKLDSVSDEKNISCQTVEKGQAKRNSRKTPSVKADEGSSSGSNKYKQRPKKDSNHSLVSAQEHPKKEIEKSSLKKTRMQNVSDRSEAVNEKRKQSSRTTTDHNVTDVSEQGPNSSSEKMKDTMVPKSEESYPEKVLGQKTPEENNDKPKKTLNGGAKEEKGLGQKKLEENNDKPKKSFNGSAKEEKGLGQKALEENNDKPRKSLNGSTKEEKGLGQKALEENSDKPKKSLNGSAKEEKGLGQKALEENSDKPKKSLNGSAKEEKGLGQKALEENNDKPKKSLNGGAKEGKGLEQTALEENNDKPKKSLSGGAKEEKSLGKKAPEEKGHNDPTAVLQTSVKNVGDEKIGVSKDLNGGDKIISNNYQRRASLPANFNDQENELHNTPRLPSYMAPTESAKARLRGQGSPRFATDVLDKNSLTRRHSLSSSINSKSGSFSPRAEKLITLSGRGIGRTDKSLSSSRDKSLSSSRDGTGKHL</sequence>
<evidence type="ECO:0000256" key="2">
    <source>
        <dbReference type="ARBA" id="ARBA00024341"/>
    </source>
</evidence>
<dbReference type="InterPro" id="IPR000048">
    <property type="entry name" value="IQ_motif_EF-hand-BS"/>
</dbReference>
<keyword evidence="7" id="KW-1185">Reference proteome</keyword>